<dbReference type="EMBL" id="PKPP01008026">
    <property type="protein sequence ID" value="PWA51794.1"/>
    <property type="molecule type" value="Genomic_DNA"/>
</dbReference>
<keyword evidence="1" id="KW-0645">Protease</keyword>
<evidence type="ECO:0000313" key="2">
    <source>
        <dbReference type="Proteomes" id="UP000245207"/>
    </source>
</evidence>
<dbReference type="STRING" id="35608.A0A2U1LS37"/>
<dbReference type="GO" id="GO:0004185">
    <property type="term" value="F:serine-type carboxypeptidase activity"/>
    <property type="evidence" value="ECO:0007669"/>
    <property type="project" value="InterPro"/>
</dbReference>
<reference evidence="1 2" key="1">
    <citation type="journal article" date="2018" name="Mol. Plant">
        <title>The genome of Artemisia annua provides insight into the evolution of Asteraceae family and artemisinin biosynthesis.</title>
        <authorList>
            <person name="Shen Q."/>
            <person name="Zhang L."/>
            <person name="Liao Z."/>
            <person name="Wang S."/>
            <person name="Yan T."/>
            <person name="Shi P."/>
            <person name="Liu M."/>
            <person name="Fu X."/>
            <person name="Pan Q."/>
            <person name="Wang Y."/>
            <person name="Lv Z."/>
            <person name="Lu X."/>
            <person name="Zhang F."/>
            <person name="Jiang W."/>
            <person name="Ma Y."/>
            <person name="Chen M."/>
            <person name="Hao X."/>
            <person name="Li L."/>
            <person name="Tang Y."/>
            <person name="Lv G."/>
            <person name="Zhou Y."/>
            <person name="Sun X."/>
            <person name="Brodelius P.E."/>
            <person name="Rose J.K.C."/>
            <person name="Tang K."/>
        </authorList>
    </citation>
    <scope>NUCLEOTIDE SEQUENCE [LARGE SCALE GENOMIC DNA]</scope>
    <source>
        <strain evidence="2">cv. Huhao1</strain>
        <tissue evidence="1">Leaf</tissue>
    </source>
</reference>
<evidence type="ECO:0000313" key="1">
    <source>
        <dbReference type="EMBL" id="PWA51794.1"/>
    </source>
</evidence>
<dbReference type="InterPro" id="IPR001563">
    <property type="entry name" value="Peptidase_S10"/>
</dbReference>
<proteinExistence type="predicted"/>
<sequence>MALISKELFESTKKDCKGEYAEADPNDRLCMLDIEEIEKRVNGINMQHILEPNCNNTISLFKTINPINIGSSRLLQTNLVKRVSEKSLRKDTFCRGDNYDYATLWAKNNNVMKVLNIREGTMKSFYYVLMI</sequence>
<dbReference type="Pfam" id="PF00450">
    <property type="entry name" value="Peptidase_S10"/>
    <property type="match status" value="1"/>
</dbReference>
<accession>A0A2U1LS37</accession>
<keyword evidence="2" id="KW-1185">Reference proteome</keyword>
<keyword evidence="1" id="KW-0121">Carboxypeptidase</keyword>
<dbReference type="OrthoDB" id="1738986at2759"/>
<organism evidence="1 2">
    <name type="scientific">Artemisia annua</name>
    <name type="common">Sweet wormwood</name>
    <dbReference type="NCBI Taxonomy" id="35608"/>
    <lineage>
        <taxon>Eukaryota</taxon>
        <taxon>Viridiplantae</taxon>
        <taxon>Streptophyta</taxon>
        <taxon>Embryophyta</taxon>
        <taxon>Tracheophyta</taxon>
        <taxon>Spermatophyta</taxon>
        <taxon>Magnoliopsida</taxon>
        <taxon>eudicotyledons</taxon>
        <taxon>Gunneridae</taxon>
        <taxon>Pentapetalae</taxon>
        <taxon>asterids</taxon>
        <taxon>campanulids</taxon>
        <taxon>Asterales</taxon>
        <taxon>Asteraceae</taxon>
        <taxon>Asteroideae</taxon>
        <taxon>Anthemideae</taxon>
        <taxon>Artemisiinae</taxon>
        <taxon>Artemisia</taxon>
    </lineage>
</organism>
<dbReference type="GO" id="GO:0006508">
    <property type="term" value="P:proteolysis"/>
    <property type="evidence" value="ECO:0007669"/>
    <property type="project" value="InterPro"/>
</dbReference>
<dbReference type="Proteomes" id="UP000245207">
    <property type="component" value="Unassembled WGS sequence"/>
</dbReference>
<name>A0A2U1LS37_ARTAN</name>
<keyword evidence="1" id="KW-0378">Hydrolase</keyword>
<dbReference type="AlphaFoldDB" id="A0A2U1LS37"/>
<gene>
    <name evidence="1" type="ORF">CTI12_AA459900</name>
</gene>
<protein>
    <submittedName>
        <fullName evidence="1">Peptidase S10, serine carboxypeptidase, Alpha/Beta hydrolase fold protein</fullName>
    </submittedName>
</protein>
<comment type="caution">
    <text evidence="1">The sequence shown here is derived from an EMBL/GenBank/DDBJ whole genome shotgun (WGS) entry which is preliminary data.</text>
</comment>